<dbReference type="AlphaFoldDB" id="A0A9D4IM83"/>
<reference evidence="1" key="1">
    <citation type="journal article" date="2019" name="bioRxiv">
        <title>The Genome of the Zebra Mussel, Dreissena polymorpha: A Resource for Invasive Species Research.</title>
        <authorList>
            <person name="McCartney M.A."/>
            <person name="Auch B."/>
            <person name="Kono T."/>
            <person name="Mallez S."/>
            <person name="Zhang Y."/>
            <person name="Obille A."/>
            <person name="Becker A."/>
            <person name="Abrahante J.E."/>
            <person name="Garbe J."/>
            <person name="Badalamenti J.P."/>
            <person name="Herman A."/>
            <person name="Mangelson H."/>
            <person name="Liachko I."/>
            <person name="Sullivan S."/>
            <person name="Sone E.D."/>
            <person name="Koren S."/>
            <person name="Silverstein K.A.T."/>
            <person name="Beckman K.B."/>
            <person name="Gohl D.M."/>
        </authorList>
    </citation>
    <scope>NUCLEOTIDE SEQUENCE</scope>
    <source>
        <strain evidence="1">Duluth1</strain>
        <tissue evidence="1">Whole animal</tissue>
    </source>
</reference>
<organism evidence="1 2">
    <name type="scientific">Dreissena polymorpha</name>
    <name type="common">Zebra mussel</name>
    <name type="synonym">Mytilus polymorpha</name>
    <dbReference type="NCBI Taxonomy" id="45954"/>
    <lineage>
        <taxon>Eukaryota</taxon>
        <taxon>Metazoa</taxon>
        <taxon>Spiralia</taxon>
        <taxon>Lophotrochozoa</taxon>
        <taxon>Mollusca</taxon>
        <taxon>Bivalvia</taxon>
        <taxon>Autobranchia</taxon>
        <taxon>Heteroconchia</taxon>
        <taxon>Euheterodonta</taxon>
        <taxon>Imparidentia</taxon>
        <taxon>Neoheterodontei</taxon>
        <taxon>Myida</taxon>
        <taxon>Dreissenoidea</taxon>
        <taxon>Dreissenidae</taxon>
        <taxon>Dreissena</taxon>
    </lineage>
</organism>
<proteinExistence type="predicted"/>
<comment type="caution">
    <text evidence="1">The sequence shown here is derived from an EMBL/GenBank/DDBJ whole genome shotgun (WGS) entry which is preliminary data.</text>
</comment>
<sequence>MVMESYCDECKVMKSYSDNCMVIKSYCDVCMVIFQLCLLHEDRVILGDCMVMET</sequence>
<protein>
    <submittedName>
        <fullName evidence="1">Uncharacterized protein</fullName>
    </submittedName>
</protein>
<reference evidence="1" key="2">
    <citation type="submission" date="2020-11" db="EMBL/GenBank/DDBJ databases">
        <authorList>
            <person name="McCartney M.A."/>
            <person name="Auch B."/>
            <person name="Kono T."/>
            <person name="Mallez S."/>
            <person name="Becker A."/>
            <person name="Gohl D.M."/>
            <person name="Silverstein K.A.T."/>
            <person name="Koren S."/>
            <person name="Bechman K.B."/>
            <person name="Herman A."/>
            <person name="Abrahante J.E."/>
            <person name="Garbe J."/>
        </authorList>
    </citation>
    <scope>NUCLEOTIDE SEQUENCE</scope>
    <source>
        <strain evidence="1">Duluth1</strain>
        <tissue evidence="1">Whole animal</tissue>
    </source>
</reference>
<evidence type="ECO:0000313" key="1">
    <source>
        <dbReference type="EMBL" id="KAH3778054.1"/>
    </source>
</evidence>
<dbReference type="Proteomes" id="UP000828390">
    <property type="component" value="Unassembled WGS sequence"/>
</dbReference>
<gene>
    <name evidence="1" type="ORF">DPMN_179507</name>
</gene>
<name>A0A9D4IM83_DREPO</name>
<dbReference type="EMBL" id="JAIWYP010000009">
    <property type="protein sequence ID" value="KAH3778054.1"/>
    <property type="molecule type" value="Genomic_DNA"/>
</dbReference>
<accession>A0A9D4IM83</accession>
<keyword evidence="2" id="KW-1185">Reference proteome</keyword>
<evidence type="ECO:0000313" key="2">
    <source>
        <dbReference type="Proteomes" id="UP000828390"/>
    </source>
</evidence>